<sequence length="244" mass="26734">MTDCTIEEAQSQSATDPSLLISKLENIEEQISSLKADLRATVTATSQSPHSVGETRNTGQLRARPASKSPGRYFVEDATGATIYLGSHSDTPLALGCRQVSATGDMMLHDALIDQFVPRTYPFANLWGAEATAKNVCETLPDDSDIIRYWQIYQSIVYPFYPSLVTIDQFGPALFAFLDERAASQEATAEDLGPDSSWLALLFAVLACGVQFSDDPIKERDLRSKVLSMLILPFVGKARTELTM</sequence>
<protein>
    <submittedName>
        <fullName evidence="2">Unnamed protein product</fullName>
    </submittedName>
</protein>
<dbReference type="PANTHER" id="PTHR43374">
    <property type="entry name" value="FLAVIN PRENYLTRANSFERASE"/>
    <property type="match status" value="1"/>
</dbReference>
<feature type="compositionally biased region" description="Polar residues" evidence="1">
    <location>
        <begin position="42"/>
        <end position="60"/>
    </location>
</feature>
<dbReference type="EMBL" id="BSYA01000076">
    <property type="protein sequence ID" value="GMG30859.1"/>
    <property type="molecule type" value="Genomic_DNA"/>
</dbReference>
<evidence type="ECO:0000313" key="2">
    <source>
        <dbReference type="EMBL" id="GMG30859.1"/>
    </source>
</evidence>
<proteinExistence type="predicted"/>
<accession>A0AAN5BXY1</accession>
<dbReference type="PANTHER" id="PTHR43374:SF5">
    <property type="entry name" value="ZN(II)2CYS6 TRANSCRIPTION FACTOR (EUROFUNG)"/>
    <property type="match status" value="1"/>
</dbReference>
<dbReference type="Proteomes" id="UP001165205">
    <property type="component" value="Unassembled WGS sequence"/>
</dbReference>
<comment type="caution">
    <text evidence="2">The sequence shown here is derived from an EMBL/GenBank/DDBJ whole genome shotgun (WGS) entry which is preliminary data.</text>
</comment>
<organism evidence="2 3">
    <name type="scientific">Aspergillus oryzae</name>
    <name type="common">Yellow koji mold</name>
    <dbReference type="NCBI Taxonomy" id="5062"/>
    <lineage>
        <taxon>Eukaryota</taxon>
        <taxon>Fungi</taxon>
        <taxon>Dikarya</taxon>
        <taxon>Ascomycota</taxon>
        <taxon>Pezizomycotina</taxon>
        <taxon>Eurotiomycetes</taxon>
        <taxon>Eurotiomycetidae</taxon>
        <taxon>Eurotiales</taxon>
        <taxon>Aspergillaceae</taxon>
        <taxon>Aspergillus</taxon>
        <taxon>Aspergillus subgen. Circumdati</taxon>
    </lineage>
</organism>
<dbReference type="GO" id="GO:0016831">
    <property type="term" value="F:carboxy-lyase activity"/>
    <property type="evidence" value="ECO:0007669"/>
    <property type="project" value="TreeGrafter"/>
</dbReference>
<gene>
    <name evidence="2" type="ORF">Aory04_000685600</name>
</gene>
<evidence type="ECO:0000256" key="1">
    <source>
        <dbReference type="SAM" id="MobiDB-lite"/>
    </source>
</evidence>
<dbReference type="AlphaFoldDB" id="A0AAN5BXY1"/>
<dbReference type="InterPro" id="IPR004507">
    <property type="entry name" value="UbiX-like"/>
</dbReference>
<dbReference type="CDD" id="cd12148">
    <property type="entry name" value="fungal_TF_MHR"/>
    <property type="match status" value="1"/>
</dbReference>
<reference evidence="2" key="1">
    <citation type="submission" date="2023-04" db="EMBL/GenBank/DDBJ databases">
        <title>Aspergillus oryzae NBRC 4228.</title>
        <authorList>
            <person name="Ichikawa N."/>
            <person name="Sato H."/>
            <person name="Tonouchi N."/>
        </authorList>
    </citation>
    <scope>NUCLEOTIDE SEQUENCE</scope>
    <source>
        <strain evidence="2">NBRC 4228</strain>
    </source>
</reference>
<evidence type="ECO:0000313" key="3">
    <source>
        <dbReference type="Proteomes" id="UP001165205"/>
    </source>
</evidence>
<name>A0AAN5BXY1_ASPOZ</name>
<feature type="region of interest" description="Disordered" evidence="1">
    <location>
        <begin position="42"/>
        <end position="68"/>
    </location>
</feature>